<evidence type="ECO:0000313" key="2">
    <source>
        <dbReference type="Proteomes" id="UP000077355"/>
    </source>
</evidence>
<keyword evidence="2" id="KW-1185">Reference proteome</keyword>
<gene>
    <name evidence="1" type="ORF">PBAT_07935</name>
</gene>
<organism evidence="1 2">
    <name type="scientific">Paenibacillus antarcticus</name>
    <dbReference type="NCBI Taxonomy" id="253703"/>
    <lineage>
        <taxon>Bacteria</taxon>
        <taxon>Bacillati</taxon>
        <taxon>Bacillota</taxon>
        <taxon>Bacilli</taxon>
        <taxon>Bacillales</taxon>
        <taxon>Paenibacillaceae</taxon>
        <taxon>Paenibacillus</taxon>
    </lineage>
</organism>
<name>A0A168PYL1_9BACL</name>
<protein>
    <submittedName>
        <fullName evidence="1">Uncharacterized protein</fullName>
    </submittedName>
</protein>
<reference evidence="1 2" key="1">
    <citation type="submission" date="2016-03" db="EMBL/GenBank/DDBJ databases">
        <title>Draft genome sequence of Paenibacillus antarcticus CECT 5836.</title>
        <authorList>
            <person name="Shin S.-K."/>
            <person name="Yi H."/>
        </authorList>
    </citation>
    <scope>NUCLEOTIDE SEQUENCE [LARGE SCALE GENOMIC DNA]</scope>
    <source>
        <strain evidence="1 2">CECT 5836</strain>
    </source>
</reference>
<proteinExistence type="predicted"/>
<sequence>MAFLFMLKFLFANVMIELRGDYDNFHECRYIRMVLTVLGLKEEPLVGKDLRSSLGKDDNKSTYSSS</sequence>
<dbReference type="Proteomes" id="UP000077355">
    <property type="component" value="Unassembled WGS sequence"/>
</dbReference>
<evidence type="ECO:0000313" key="1">
    <source>
        <dbReference type="EMBL" id="OAB47196.1"/>
    </source>
</evidence>
<comment type="caution">
    <text evidence="1">The sequence shown here is derived from an EMBL/GenBank/DDBJ whole genome shotgun (WGS) entry which is preliminary data.</text>
</comment>
<accession>A0A168PYL1</accession>
<dbReference type="AlphaFoldDB" id="A0A168PYL1"/>
<dbReference type="EMBL" id="LVJI01000009">
    <property type="protein sequence ID" value="OAB47196.1"/>
    <property type="molecule type" value="Genomic_DNA"/>
</dbReference>